<organism evidence="1 2">
    <name type="scientific">Heterorhabditis bacteriophora</name>
    <name type="common">Entomopathogenic nematode worm</name>
    <dbReference type="NCBI Taxonomy" id="37862"/>
    <lineage>
        <taxon>Eukaryota</taxon>
        <taxon>Metazoa</taxon>
        <taxon>Ecdysozoa</taxon>
        <taxon>Nematoda</taxon>
        <taxon>Chromadorea</taxon>
        <taxon>Rhabditida</taxon>
        <taxon>Rhabditina</taxon>
        <taxon>Rhabditomorpha</taxon>
        <taxon>Strongyloidea</taxon>
        <taxon>Heterorhabditidae</taxon>
        <taxon>Heterorhabditis</taxon>
    </lineage>
</organism>
<dbReference type="Proteomes" id="UP000095283">
    <property type="component" value="Unplaced"/>
</dbReference>
<evidence type="ECO:0000313" key="2">
    <source>
        <dbReference type="WBParaSite" id="Hba_01084"/>
    </source>
</evidence>
<proteinExistence type="predicted"/>
<sequence>MDAIIATLGVQVLGYEIKCHFHYAQCINNRANSLHLRNVRTESAAVGTFFQRLQNAIVYATTSCWAIKCIEVIEDSKGFHSKIRASYPTGTPFPDEILRFCAVKLTMAKTFGISFGNGSLKDRCIRPDYKARQPRYNGLFFN</sequence>
<name>A0A1I7W8W2_HETBA</name>
<keyword evidence="1" id="KW-1185">Reference proteome</keyword>
<dbReference type="WBParaSite" id="Hba_01084">
    <property type="protein sequence ID" value="Hba_01084"/>
    <property type="gene ID" value="Hba_01084"/>
</dbReference>
<dbReference type="AlphaFoldDB" id="A0A1I7W8W2"/>
<reference evidence="2" key="1">
    <citation type="submission" date="2016-11" db="UniProtKB">
        <authorList>
            <consortium name="WormBaseParasite"/>
        </authorList>
    </citation>
    <scope>IDENTIFICATION</scope>
</reference>
<protein>
    <submittedName>
        <fullName evidence="2">Transposase</fullName>
    </submittedName>
</protein>
<evidence type="ECO:0000313" key="1">
    <source>
        <dbReference type="Proteomes" id="UP000095283"/>
    </source>
</evidence>
<accession>A0A1I7W8W2</accession>